<comment type="caution">
    <text evidence="7">The sequence shown here is derived from an EMBL/GenBank/DDBJ whole genome shotgun (WGS) entry which is preliminary data.</text>
</comment>
<evidence type="ECO:0000256" key="2">
    <source>
        <dbReference type="ARBA" id="ARBA00011062"/>
    </source>
</evidence>
<accession>A0ABT3N718</accession>
<dbReference type="PANTHER" id="PTHR30457:SF0">
    <property type="entry name" value="PHOSPHATASE, PUTATIVE (AFU_ORTHOLOGUE AFUA_4G01070)-RELATED"/>
    <property type="match status" value="1"/>
</dbReference>
<comment type="similarity">
    <text evidence="2">Belongs to the SurE nucleotidase family.</text>
</comment>
<dbReference type="InterPro" id="IPR030048">
    <property type="entry name" value="SurE"/>
</dbReference>
<dbReference type="GO" id="GO:0008253">
    <property type="term" value="F:5'-nucleotidase activity"/>
    <property type="evidence" value="ECO:0007669"/>
    <property type="project" value="UniProtKB-EC"/>
</dbReference>
<evidence type="ECO:0000256" key="5">
    <source>
        <dbReference type="ARBA" id="ARBA00022801"/>
    </source>
</evidence>
<dbReference type="EMBL" id="JAPFPW010000002">
    <property type="protein sequence ID" value="MCW7752837.1"/>
    <property type="molecule type" value="Genomic_DNA"/>
</dbReference>
<comment type="catalytic activity">
    <reaction evidence="1">
        <text>a ribonucleoside 5'-phosphate + H2O = a ribonucleoside + phosphate</text>
        <dbReference type="Rhea" id="RHEA:12484"/>
        <dbReference type="ChEBI" id="CHEBI:15377"/>
        <dbReference type="ChEBI" id="CHEBI:18254"/>
        <dbReference type="ChEBI" id="CHEBI:43474"/>
        <dbReference type="ChEBI" id="CHEBI:58043"/>
        <dbReference type="EC" id="3.1.3.5"/>
    </reaction>
</comment>
<protein>
    <recommendedName>
        <fullName evidence="3">5'-nucleotidase</fullName>
        <ecNumber evidence="3">3.1.3.5</ecNumber>
    </recommendedName>
</protein>
<keyword evidence="4" id="KW-0479">Metal-binding</keyword>
<organism evidence="7 8">
    <name type="scientific">Desulfobotulus pelophilus</name>
    <dbReference type="NCBI Taxonomy" id="2823377"/>
    <lineage>
        <taxon>Bacteria</taxon>
        <taxon>Pseudomonadati</taxon>
        <taxon>Thermodesulfobacteriota</taxon>
        <taxon>Desulfobacteria</taxon>
        <taxon>Desulfobacterales</taxon>
        <taxon>Desulfobacteraceae</taxon>
        <taxon>Desulfobotulus</taxon>
    </lineage>
</organism>
<dbReference type="GO" id="GO:0008254">
    <property type="term" value="F:3'-nucleotidase activity"/>
    <property type="evidence" value="ECO:0007669"/>
    <property type="project" value="UniProtKB-EC"/>
</dbReference>
<dbReference type="EC" id="3.1.3.5" evidence="3"/>
<evidence type="ECO:0000256" key="4">
    <source>
        <dbReference type="ARBA" id="ARBA00022723"/>
    </source>
</evidence>
<keyword evidence="5 7" id="KW-0378">Hydrolase</keyword>
<dbReference type="Proteomes" id="UP001209681">
    <property type="component" value="Unassembled WGS sequence"/>
</dbReference>
<keyword evidence="8" id="KW-1185">Reference proteome</keyword>
<dbReference type="InterPro" id="IPR036523">
    <property type="entry name" value="SurE-like_sf"/>
</dbReference>
<feature type="domain" description="Survival protein SurE-like phosphatase/nucleotidase" evidence="6">
    <location>
        <begin position="5"/>
        <end position="168"/>
    </location>
</feature>
<dbReference type="Gene3D" id="3.40.1210.10">
    <property type="entry name" value="Survival protein SurE-like phosphatase/nucleotidase"/>
    <property type="match status" value="1"/>
</dbReference>
<reference evidence="7 8" key="1">
    <citation type="submission" date="2022-11" db="EMBL/GenBank/DDBJ databases">
        <title>Desulfobotulus tamanensis H1 sp. nov. - anaerobic, alkaliphilic, sulphate reducing bacterium isolated from terrestrial mud volcano.</title>
        <authorList>
            <person name="Frolova A."/>
            <person name="Merkel A.Y."/>
            <person name="Slobodkin A.I."/>
        </authorList>
    </citation>
    <scope>NUCLEOTIDE SEQUENCE [LARGE SCALE GENOMIC DNA]</scope>
    <source>
        <strain evidence="7 8">H1</strain>
    </source>
</reference>
<dbReference type="Pfam" id="PF01975">
    <property type="entry name" value="SurE"/>
    <property type="match status" value="1"/>
</dbReference>
<sequence length="229" mass="24894">MQTFLLTNDDGMDAPGLLALEKAVRPLGRLVILAPATPQSGISHRVSIWDTVEVREEKNNRFRVYGTPADCVRIGLNQIVPEADFVLSGINIGANLGYDIYLSGTVAAAREAAFQGKPAMAFSQYIAAGQKPDWDAACKILAVLLPEFMDIPFGPLDFFNINLPQAQAGSGKIPEWEPAFPETTPYDTCVLSDPGRYAYTADMHTRPRPAGSDVDICFSGKVSFSRLKP</sequence>
<dbReference type="SUPFAM" id="SSF64167">
    <property type="entry name" value="SurE-like"/>
    <property type="match status" value="1"/>
</dbReference>
<proteinExistence type="inferred from homology"/>
<dbReference type="PANTHER" id="PTHR30457">
    <property type="entry name" value="5'-NUCLEOTIDASE SURE"/>
    <property type="match status" value="1"/>
</dbReference>
<evidence type="ECO:0000259" key="6">
    <source>
        <dbReference type="Pfam" id="PF01975"/>
    </source>
</evidence>
<dbReference type="RefSeq" id="WP_265423698.1">
    <property type="nucleotide sequence ID" value="NZ_JAPFPW010000002.1"/>
</dbReference>
<gene>
    <name evidence="7" type="primary">surE</name>
    <name evidence="7" type="ORF">OOT00_02440</name>
</gene>
<name>A0ABT3N718_9BACT</name>
<evidence type="ECO:0000313" key="8">
    <source>
        <dbReference type="Proteomes" id="UP001209681"/>
    </source>
</evidence>
<evidence type="ECO:0000313" key="7">
    <source>
        <dbReference type="EMBL" id="MCW7752837.1"/>
    </source>
</evidence>
<evidence type="ECO:0000256" key="3">
    <source>
        <dbReference type="ARBA" id="ARBA00012643"/>
    </source>
</evidence>
<evidence type="ECO:0000256" key="1">
    <source>
        <dbReference type="ARBA" id="ARBA00000815"/>
    </source>
</evidence>
<dbReference type="InterPro" id="IPR002828">
    <property type="entry name" value="SurE-like_Pase/nucleotidase"/>
</dbReference>
<dbReference type="NCBIfam" id="TIGR00087">
    <property type="entry name" value="surE"/>
    <property type="match status" value="1"/>
</dbReference>